<evidence type="ECO:0000313" key="1">
    <source>
        <dbReference type="EMBL" id="AKU15758.1"/>
    </source>
</evidence>
<dbReference type="RefSeq" id="WP_052590827.1">
    <property type="nucleotide sequence ID" value="NZ_CP011112.1"/>
</dbReference>
<keyword evidence="2" id="KW-1185">Reference proteome</keyword>
<protein>
    <submittedName>
        <fullName evidence="1">Uncharacterized protein</fullName>
    </submittedName>
</protein>
<name>A0A0K1JGQ3_9MICO</name>
<organism evidence="1 2">
    <name type="scientific">Luteipulveratus mongoliensis</name>
    <dbReference type="NCBI Taxonomy" id="571913"/>
    <lineage>
        <taxon>Bacteria</taxon>
        <taxon>Bacillati</taxon>
        <taxon>Actinomycetota</taxon>
        <taxon>Actinomycetes</taxon>
        <taxon>Micrococcales</taxon>
        <taxon>Dermacoccaceae</taxon>
        <taxon>Luteipulveratus</taxon>
    </lineage>
</organism>
<dbReference type="KEGG" id="lmoi:VV02_07670"/>
<sequence length="73" mass="8224">MTQGLGLPPGIEHRVTTVEIGDGQEVTHWLRCNQAGCYWADLLAGQPDVDDLDNAWSHYLDRRHFDTTTKETA</sequence>
<gene>
    <name evidence="1" type="ORF">VV02_07670</name>
</gene>
<dbReference type="STRING" id="571913.VV02_07670"/>
<reference evidence="1 2" key="1">
    <citation type="submission" date="2015-03" db="EMBL/GenBank/DDBJ databases">
        <title>Luteipulveratus halotolerans sp. nov., a novel actinobacterium (Dermacoccaceae) from Sarawak, Malaysia.</title>
        <authorList>
            <person name="Juboi H."/>
            <person name="Basik A."/>
            <person name="Shamsul S.S."/>
            <person name="Arnold P."/>
            <person name="Schmitt E.K."/>
            <person name="Sanglier J.-J."/>
            <person name="Yeo T."/>
        </authorList>
    </citation>
    <scope>NUCLEOTIDE SEQUENCE [LARGE SCALE GENOMIC DNA]</scope>
    <source>
        <strain evidence="1 2">MN07-A0370</strain>
    </source>
</reference>
<dbReference type="Proteomes" id="UP000066480">
    <property type="component" value="Chromosome"/>
</dbReference>
<dbReference type="AlphaFoldDB" id="A0A0K1JGQ3"/>
<accession>A0A0K1JGQ3</accession>
<dbReference type="EMBL" id="CP011112">
    <property type="protein sequence ID" value="AKU15758.1"/>
    <property type="molecule type" value="Genomic_DNA"/>
</dbReference>
<evidence type="ECO:0000313" key="2">
    <source>
        <dbReference type="Proteomes" id="UP000066480"/>
    </source>
</evidence>
<proteinExistence type="predicted"/>